<evidence type="ECO:0000256" key="3">
    <source>
        <dbReference type="ARBA" id="ARBA00022695"/>
    </source>
</evidence>
<keyword evidence="6" id="KW-0378">Hydrolase</keyword>
<dbReference type="InterPro" id="IPR043502">
    <property type="entry name" value="DNA/RNA_pol_sf"/>
</dbReference>
<dbReference type="SUPFAM" id="SSF50630">
    <property type="entry name" value="Acid proteases"/>
    <property type="match status" value="1"/>
</dbReference>
<feature type="coiled-coil region" evidence="12">
    <location>
        <begin position="2084"/>
        <end position="2155"/>
    </location>
</feature>
<dbReference type="InterPro" id="IPR043128">
    <property type="entry name" value="Rev_trsase/Diguanyl_cyclase"/>
</dbReference>
<dbReference type="InterPro" id="IPR050951">
    <property type="entry name" value="Retrovirus_Pol_polyprotein"/>
</dbReference>
<keyword evidence="2" id="KW-0808">Transferase</keyword>
<proteinExistence type="predicted"/>
<evidence type="ECO:0000256" key="7">
    <source>
        <dbReference type="ARBA" id="ARBA00022842"/>
    </source>
</evidence>
<dbReference type="EC" id="2.7.7.49" evidence="1"/>
<dbReference type="Pfam" id="PF13975">
    <property type="entry name" value="gag-asp_proteas"/>
    <property type="match status" value="1"/>
</dbReference>
<dbReference type="InterPro" id="IPR041577">
    <property type="entry name" value="RT_RNaseH_2"/>
</dbReference>
<dbReference type="Gene3D" id="1.10.340.70">
    <property type="match status" value="1"/>
</dbReference>
<dbReference type="InterPro" id="IPR012337">
    <property type="entry name" value="RNaseH-like_sf"/>
</dbReference>
<keyword evidence="10" id="KW-0695">RNA-directed DNA polymerase</keyword>
<dbReference type="CDD" id="cd01647">
    <property type="entry name" value="RT_LTR"/>
    <property type="match status" value="2"/>
</dbReference>
<accession>A0A914LI34</accession>
<dbReference type="Pfam" id="PF17919">
    <property type="entry name" value="RT_RNaseH_2"/>
    <property type="match status" value="1"/>
</dbReference>
<evidence type="ECO:0000256" key="9">
    <source>
        <dbReference type="ARBA" id="ARBA00022908"/>
    </source>
</evidence>
<dbReference type="PROSITE" id="PS00141">
    <property type="entry name" value="ASP_PROTEASE"/>
    <property type="match status" value="1"/>
</dbReference>
<dbReference type="Pfam" id="PF00078">
    <property type="entry name" value="RVT_1"/>
    <property type="match status" value="2"/>
</dbReference>
<keyword evidence="7" id="KW-0460">Magnesium</keyword>
<organism evidence="16 17">
    <name type="scientific">Meloidogyne incognita</name>
    <name type="common">Southern root-knot nematode worm</name>
    <name type="synonym">Oxyuris incognita</name>
    <dbReference type="NCBI Taxonomy" id="6306"/>
    <lineage>
        <taxon>Eukaryota</taxon>
        <taxon>Metazoa</taxon>
        <taxon>Ecdysozoa</taxon>
        <taxon>Nematoda</taxon>
        <taxon>Chromadorea</taxon>
        <taxon>Rhabditida</taxon>
        <taxon>Tylenchina</taxon>
        <taxon>Tylenchomorpha</taxon>
        <taxon>Tylenchoidea</taxon>
        <taxon>Meloidogynidae</taxon>
        <taxon>Meloidogyninae</taxon>
        <taxon>Meloidogyne</taxon>
        <taxon>Meloidogyne incognita group</taxon>
    </lineage>
</organism>
<dbReference type="InterPro" id="IPR001969">
    <property type="entry name" value="Aspartic_peptidase_AS"/>
</dbReference>
<evidence type="ECO:0000256" key="2">
    <source>
        <dbReference type="ARBA" id="ARBA00022679"/>
    </source>
</evidence>
<dbReference type="InterPro" id="IPR036397">
    <property type="entry name" value="RNaseH_sf"/>
</dbReference>
<dbReference type="SUPFAM" id="SSF53098">
    <property type="entry name" value="Ribonuclease H-like"/>
    <property type="match status" value="1"/>
</dbReference>
<dbReference type="CDD" id="cd00303">
    <property type="entry name" value="retropepsin_like"/>
    <property type="match status" value="1"/>
</dbReference>
<dbReference type="PROSITE" id="PS50994">
    <property type="entry name" value="INTEGRASE"/>
    <property type="match status" value="1"/>
</dbReference>
<evidence type="ECO:0000259" key="14">
    <source>
        <dbReference type="PROSITE" id="PS50878"/>
    </source>
</evidence>
<dbReference type="CDD" id="cd09274">
    <property type="entry name" value="RNase_HI_RT_Ty3"/>
    <property type="match status" value="1"/>
</dbReference>
<evidence type="ECO:0000256" key="5">
    <source>
        <dbReference type="ARBA" id="ARBA00022759"/>
    </source>
</evidence>
<dbReference type="GO" id="GO:0003723">
    <property type="term" value="F:RNA binding"/>
    <property type="evidence" value="ECO:0007669"/>
    <property type="project" value="UniProtKB-KW"/>
</dbReference>
<dbReference type="PANTHER" id="PTHR37984">
    <property type="entry name" value="PROTEIN CBG26694"/>
    <property type="match status" value="1"/>
</dbReference>
<feature type="region of interest" description="Disordered" evidence="13">
    <location>
        <begin position="1"/>
        <end position="31"/>
    </location>
</feature>
<feature type="domain" description="Reverse transcriptase" evidence="14">
    <location>
        <begin position="1531"/>
        <end position="1711"/>
    </location>
</feature>
<feature type="compositionally biased region" description="Basic and acidic residues" evidence="13">
    <location>
        <begin position="2620"/>
        <end position="2634"/>
    </location>
</feature>
<keyword evidence="5" id="KW-0255">Endonuclease</keyword>
<keyword evidence="12" id="KW-0175">Coiled coil</keyword>
<dbReference type="PROSITE" id="PS50878">
    <property type="entry name" value="RT_POL"/>
    <property type="match status" value="1"/>
</dbReference>
<name>A0A914LI34_MELIC</name>
<feature type="compositionally biased region" description="Polar residues" evidence="13">
    <location>
        <begin position="381"/>
        <end position="405"/>
    </location>
</feature>
<dbReference type="GO" id="GO:0015074">
    <property type="term" value="P:DNA integration"/>
    <property type="evidence" value="ECO:0007669"/>
    <property type="project" value="UniProtKB-KW"/>
</dbReference>
<sequence length="2642" mass="300352">MVGNEDISNKGITPAGTKVPQNSSSSSNLEETPLNIVDKKLLIGKSNTAQLKIQDLEQVFGETIRLEEGVNRSLRVLNRKVTQNSTGLTKLAEEVNQGFSTLGDKINTCEQNITELSKRKARSASPNKIRVGHQTLMPLTIPELNISNISENNDNNWADESQVDGQVRHPPMSTDEGLHTLNMLHHEGIPSLEVYSDDNIISFDKWGKKFLERIKVFGIKLSEEEKLARLSLFLEDTPKRIFEELSPTHKLTCEMALQSIRKELDSPQRRALSRQALLMCRQHEGESVKDFLSRFRPLAMATAADISGPNKERYLCELLLERLRPNIAFCMKLLNFSQTDRGFEQLCLDLREVEIMLPGGTGSMFEMPSQEVHAMQQSNSFNVPGKFQSLNPTNPNRQRLGQRQNNPRRDMNYRDARQMRTPTNDRRWNNRPICNYCSKVGHFANVCRTRIAEFQTQRGQGRMEPDVGPSNMSNDSGMLKEILSTLKNMQVGSSKNNGSSQNVNLLHGETKPINEEPEEKQLNVKKEKPSIVSWEPFKLSPKLLPMVILILALAAPLQAIERLSIPQYPMICQTEKQSTLWSLPDMTDCPIPSPNISHVPISQTRNVYMLNDLEYTTQGWACRKIRKTLRKFTTLSNVPINEPVGSETLPVDENECTKMIKNKECSLGKLTEENDLWTTSNKIDSSPKMWFIGSFWWTEVQSENCLLFSVQINSHWGEEGIGTSFGESNNCSYSKGLCVLSDNTILKWEPTKDRMCRYIKIGTWEGKFLDNTWLSDDAQLALHFAKPTPKFWDCSNILEISEQGLATVTRRRSKRSSNNQKLSLVTSPEMAAKLTYLDKEMADTLTFTFTHSLKTFCQNLDLVKKWALAAYLSNPTGLARMIFENDYVTAKREGSSLLRVWPCIPIKNDEYSFKATNLSECFDLIPIQFKAESREHLAFLNPLTMTIEPTARKAPCSTHGKIIVEINHEVLEVNQTSGEFRKIQPRPFNLRELKSYSIPEIKSHSFHQLMLVNLTDLKTHTFMSNLVRASEISYRIEQKDMHIVKTLSDQWKEAGNSLVTEIIGDYTWLWKVIISILIAILTLDLLIRWGIKAAENYLGQGQLGNMLFGQGRNVISRARPTSFNRNIEEIPMVKVNKNPEFKRDKTPSVKSQKRKMSWIPKVSKFPQSVETEGHTVNAMRVNKTCDKELSKDMDATASQNFSINTLQSCPTITGVFINNKAVKCLIDTGASISIAPISLARTLGLNLTPATISITSASGHEINVLAQAEVLLEIAGTKLPVTIRVVEDNQITGNRTYQLIIGCDILKRLPPITFDFNKGKINFENNFNYLDKNKAKSRNMRVAAIEAKTILPGKHGLVSVKIRTNGGEKLALVHSLDQRLEKDHLALIEAVVTPNAKENKILIANPTTEPKHICKGMHVALADEVWSIDEQPWLTQVENINVNEYVNTVEANPTFKVDFSKSSVQGEDRQKLEKLCEEFSDVFSKTQYDLGSCIAGEYDIITTTEEPITSRPHRVPFKYREELQKHIEALLKSGVMVKSDTPWVSNIVLVQKKDGGLRPCIDFRKLNEVTVPDHFPLPRLESIMERIGNCNYYSSLDLSSGYLQIRLTERASRKCGVIMEDEIYQMTHMPFGLRNATSAFARVMAHVISGLDECVLAYVDDFLVFTKSPDFDEHLKALRQVFTRLRKYFLKISPKKCIFASREMNFLGYTINATGYTPSIAKVETINNLPAPTTVKEVRQAIGMASFFNLPRLESIMERIGNCNYYSSLDLSSGYLQIRLTERASRKCGVIMEDEIYQMTHMPFGLRNATSAFARVMAHVISGLDECVLAYVDDFLVFTKSPDFDEHLKALRQVFTRLRKYFLKISPKKCIFASREMNFLGYTINATGYTPSIAKVETINNLPAPTTVKEVRQAIGMASFFRKHIQNFSLIVEPLTKLTRKEIEFHWGDEQQQAFDKIKKILTSQPVLVFPDYEKPFHIFTDASLTGQGGALMQKDIENNTYKAIAYCSRTLTISERKWAPVQIELGAIIFSLRQFRPFIYMAEIELHTDHKPLAYLLKKADASPNLARWLIELQNYNIKIVHIAGKENLLADALSRLQNQSEEEKAELEDIAEFPVCFTLPIKDGLIDEHYASVLTLRKENENYAIDIRQEQENDMEAADYIKFIKTGELPEDISPNNQEKFVLNAENLRIIGDILCHKLPNLKPRIFVPSSLRALIFDSFHSSQLGGGHMNLKKTLKKCRKYYWPRMHADILTWTRNCITCQLRHSPNPPYRAEMQMVPVNTLFAKVGLDLAGPFPLTQNGNKHVMNIICWFTKYVISVPVPDTKAMTLAKAFLNNCYLKYGGCVELVTDNATAFTSEFFKDFCSMLYINKSYATPHWSQGNSVTERSFRTFHNILSKYISKDQPDFDEFLDCACFCYNTSIHASTGETPFFLMFGRDPIFCVDQILDPSVYSPIAFTDISEFKQRLVTSLRCAWEAADEANKQAQLRAKTQYDKLVRNPTVTVGDRVLLRNYAGKIGTSKKFHMPWKGVFRVVKIEGVHVTIVSCNSPQGTPRKVHINQLKKCFEALTPACTVPELSSEEEKALERAKENEGIVDENISQEIETPDTQENQNTNTELVDKNTRKKYNLRENPKKKKFSF</sequence>
<dbReference type="GO" id="GO:0004190">
    <property type="term" value="F:aspartic-type endopeptidase activity"/>
    <property type="evidence" value="ECO:0007669"/>
    <property type="project" value="InterPro"/>
</dbReference>
<dbReference type="Gene3D" id="3.30.420.10">
    <property type="entry name" value="Ribonuclease H-like superfamily/Ribonuclease H"/>
    <property type="match status" value="1"/>
</dbReference>
<dbReference type="SUPFAM" id="SSF56672">
    <property type="entry name" value="DNA/RNA polymerases"/>
    <property type="match status" value="2"/>
</dbReference>
<dbReference type="GO" id="GO:0042575">
    <property type="term" value="C:DNA polymerase complex"/>
    <property type="evidence" value="ECO:0007669"/>
    <property type="project" value="UniProtKB-ARBA"/>
</dbReference>
<feature type="compositionally biased region" description="Polar residues" evidence="13">
    <location>
        <begin position="19"/>
        <end position="30"/>
    </location>
</feature>
<evidence type="ECO:0000256" key="6">
    <source>
        <dbReference type="ARBA" id="ARBA00022801"/>
    </source>
</evidence>
<dbReference type="InterPro" id="IPR000477">
    <property type="entry name" value="RT_dom"/>
</dbReference>
<feature type="compositionally biased region" description="Polar residues" evidence="13">
    <location>
        <begin position="2600"/>
        <end position="2619"/>
    </location>
</feature>
<evidence type="ECO:0000259" key="15">
    <source>
        <dbReference type="PROSITE" id="PS50994"/>
    </source>
</evidence>
<reference evidence="17" key="1">
    <citation type="submission" date="2022-11" db="UniProtKB">
        <authorList>
            <consortium name="WormBaseParasite"/>
        </authorList>
    </citation>
    <scope>IDENTIFICATION</scope>
</reference>
<evidence type="ECO:0000313" key="16">
    <source>
        <dbReference type="Proteomes" id="UP000887563"/>
    </source>
</evidence>
<evidence type="ECO:0000256" key="13">
    <source>
        <dbReference type="SAM" id="MobiDB-lite"/>
    </source>
</evidence>
<feature type="region of interest" description="Disordered" evidence="13">
    <location>
        <begin position="381"/>
        <end position="412"/>
    </location>
</feature>
<keyword evidence="16" id="KW-1185">Reference proteome</keyword>
<dbReference type="GO" id="GO:0004519">
    <property type="term" value="F:endonuclease activity"/>
    <property type="evidence" value="ECO:0007669"/>
    <property type="project" value="UniProtKB-KW"/>
</dbReference>
<dbReference type="WBParaSite" id="Minc3s00545g14054">
    <property type="protein sequence ID" value="Minc3s00545g14054"/>
    <property type="gene ID" value="Minc3s00545g14054"/>
</dbReference>
<dbReference type="Proteomes" id="UP000887563">
    <property type="component" value="Unplaced"/>
</dbReference>
<dbReference type="Gene3D" id="3.30.70.270">
    <property type="match status" value="3"/>
</dbReference>
<protein>
    <recommendedName>
        <fullName evidence="1">RNA-directed DNA polymerase</fullName>
        <ecNumber evidence="1">2.7.7.49</ecNumber>
    </recommendedName>
</protein>
<dbReference type="InterPro" id="IPR021109">
    <property type="entry name" value="Peptidase_aspartic_dom_sf"/>
</dbReference>
<evidence type="ECO:0000256" key="4">
    <source>
        <dbReference type="ARBA" id="ARBA00022722"/>
    </source>
</evidence>
<dbReference type="GO" id="GO:0006508">
    <property type="term" value="P:proteolysis"/>
    <property type="evidence" value="ECO:0007669"/>
    <property type="project" value="InterPro"/>
</dbReference>
<evidence type="ECO:0000256" key="12">
    <source>
        <dbReference type="SAM" id="Coils"/>
    </source>
</evidence>
<evidence type="ECO:0000313" key="17">
    <source>
        <dbReference type="WBParaSite" id="Minc3s00545g14054"/>
    </source>
</evidence>
<keyword evidence="4" id="KW-0540">Nuclease</keyword>
<keyword evidence="9" id="KW-0229">DNA integration</keyword>
<dbReference type="InterPro" id="IPR041588">
    <property type="entry name" value="Integrase_H2C2"/>
</dbReference>
<keyword evidence="3" id="KW-0548">Nucleotidyltransferase</keyword>
<evidence type="ECO:0000256" key="1">
    <source>
        <dbReference type="ARBA" id="ARBA00012493"/>
    </source>
</evidence>
<evidence type="ECO:0000256" key="11">
    <source>
        <dbReference type="ARBA" id="ARBA00023268"/>
    </source>
</evidence>
<dbReference type="InterPro" id="IPR001584">
    <property type="entry name" value="Integrase_cat-core"/>
</dbReference>
<dbReference type="PANTHER" id="PTHR37984:SF5">
    <property type="entry name" value="PROTEIN NYNRIN-LIKE"/>
    <property type="match status" value="1"/>
</dbReference>
<feature type="region of interest" description="Disordered" evidence="13">
    <location>
        <begin position="2587"/>
        <end position="2642"/>
    </location>
</feature>
<keyword evidence="11" id="KW-0511">Multifunctional enzyme</keyword>
<dbReference type="GO" id="GO:0003964">
    <property type="term" value="F:RNA-directed DNA polymerase activity"/>
    <property type="evidence" value="ECO:0007669"/>
    <property type="project" value="UniProtKB-KW"/>
</dbReference>
<evidence type="ECO:0000256" key="10">
    <source>
        <dbReference type="ARBA" id="ARBA00022918"/>
    </source>
</evidence>
<feature type="domain" description="Integrase catalytic" evidence="15">
    <location>
        <begin position="2277"/>
        <end position="2440"/>
    </location>
</feature>
<dbReference type="Gene3D" id="3.10.10.10">
    <property type="entry name" value="HIV Type 1 Reverse Transcriptase, subunit A, domain 1"/>
    <property type="match status" value="1"/>
</dbReference>
<evidence type="ECO:0000256" key="8">
    <source>
        <dbReference type="ARBA" id="ARBA00022884"/>
    </source>
</evidence>
<dbReference type="FunFam" id="3.30.70.270:FF:000020">
    <property type="entry name" value="Transposon Tf2-6 polyprotein-like Protein"/>
    <property type="match status" value="1"/>
</dbReference>
<keyword evidence="8" id="KW-0694">RNA-binding</keyword>
<dbReference type="Pfam" id="PF17921">
    <property type="entry name" value="Integrase_H2C2"/>
    <property type="match status" value="1"/>
</dbReference>
<dbReference type="Gene3D" id="2.40.70.10">
    <property type="entry name" value="Acid Proteases"/>
    <property type="match status" value="1"/>
</dbReference>